<reference evidence="3" key="1">
    <citation type="submission" date="2016-02" db="EMBL/GenBank/DDBJ databases">
        <authorList>
            <person name="Wibberg D."/>
        </authorList>
    </citation>
    <scope>NUCLEOTIDE SEQUENCE [LARGE SCALE GENOMIC DNA]</scope>
</reference>
<evidence type="ECO:0000313" key="3">
    <source>
        <dbReference type="Proteomes" id="UP000199013"/>
    </source>
</evidence>
<dbReference type="EMBL" id="FLUV01002554">
    <property type="protein sequence ID" value="SBW28924.1"/>
    <property type="molecule type" value="Genomic_DNA"/>
</dbReference>
<name>A0A1C3PGG6_9ACTN</name>
<proteinExistence type="predicted"/>
<accession>A0A1C3PGG6</accession>
<evidence type="ECO:0000256" key="1">
    <source>
        <dbReference type="SAM" id="MobiDB-lite"/>
    </source>
</evidence>
<dbReference type="Proteomes" id="UP000199013">
    <property type="component" value="Unassembled WGS sequence"/>
</dbReference>
<organism evidence="2 3">
    <name type="scientific">Candidatus Protofrankia californiensis</name>
    <dbReference type="NCBI Taxonomy" id="1839754"/>
    <lineage>
        <taxon>Bacteria</taxon>
        <taxon>Bacillati</taxon>
        <taxon>Actinomycetota</taxon>
        <taxon>Actinomycetes</taxon>
        <taxon>Frankiales</taxon>
        <taxon>Frankiaceae</taxon>
        <taxon>Protofrankia</taxon>
    </lineage>
</organism>
<protein>
    <submittedName>
        <fullName evidence="2">Uncharacterized protein</fullName>
    </submittedName>
</protein>
<dbReference type="AlphaFoldDB" id="A0A1C3PGG6"/>
<sequence>MLRVTDRTRAREFNGFRQLCEREARLLGGAPKAETTGLRDPAGGDDQETVKTRIRQSQSAIDDAFVSGWTEWSRHRHILITMDSLSPWIPSNVSSMTRWVTGWRVWRCA</sequence>
<keyword evidence="3" id="KW-1185">Reference proteome</keyword>
<gene>
    <name evidence="2" type="ORF">FDG2_6195</name>
</gene>
<evidence type="ECO:0000313" key="2">
    <source>
        <dbReference type="EMBL" id="SBW28924.1"/>
    </source>
</evidence>
<feature type="region of interest" description="Disordered" evidence="1">
    <location>
        <begin position="27"/>
        <end position="47"/>
    </location>
</feature>